<feature type="transmembrane region" description="Helical" evidence="1">
    <location>
        <begin position="244"/>
        <end position="263"/>
    </location>
</feature>
<reference evidence="2" key="1">
    <citation type="submission" date="2023-06" db="EMBL/GenBank/DDBJ databases">
        <title>Sysu t00039.</title>
        <authorList>
            <person name="Gao L."/>
            <person name="Fang B.-Z."/>
            <person name="Li W.-J."/>
        </authorList>
    </citation>
    <scope>NUCLEOTIDE SEQUENCE</scope>
    <source>
        <strain evidence="2">SYSU T00039</strain>
    </source>
</reference>
<keyword evidence="1" id="KW-1133">Transmembrane helix</keyword>
<dbReference type="PANTHER" id="PTHR36844">
    <property type="entry name" value="PROTEASE PRSW"/>
    <property type="match status" value="1"/>
</dbReference>
<feature type="transmembrane region" description="Helical" evidence="1">
    <location>
        <begin position="215"/>
        <end position="232"/>
    </location>
</feature>
<dbReference type="PANTHER" id="PTHR36844:SF1">
    <property type="entry name" value="PROTEASE PRSW"/>
    <property type="match status" value="1"/>
</dbReference>
<accession>A0AAW7M9I3</accession>
<gene>
    <name evidence="2" type="ORF">QQX10_11035</name>
</gene>
<evidence type="ECO:0000313" key="2">
    <source>
        <dbReference type="EMBL" id="MDN4488700.1"/>
    </source>
</evidence>
<dbReference type="AlphaFoldDB" id="A0AAW7M9I3"/>
<dbReference type="EMBL" id="JAUHPX010000006">
    <property type="protein sequence ID" value="MDN4488700.1"/>
    <property type="molecule type" value="Genomic_DNA"/>
</dbReference>
<feature type="transmembrane region" description="Helical" evidence="1">
    <location>
        <begin position="37"/>
        <end position="56"/>
    </location>
</feature>
<dbReference type="EC" id="3.4.-.-" evidence="2"/>
<dbReference type="RefSeq" id="WP_301120879.1">
    <property type="nucleotide sequence ID" value="NZ_JAUHPX010000006.1"/>
</dbReference>
<feature type="transmembrane region" description="Helical" evidence="1">
    <location>
        <begin position="108"/>
        <end position="128"/>
    </location>
</feature>
<feature type="transmembrane region" description="Helical" evidence="1">
    <location>
        <begin position="140"/>
        <end position="159"/>
    </location>
</feature>
<comment type="caution">
    <text evidence="2">The sequence shown here is derived from an EMBL/GenBank/DDBJ whole genome shotgun (WGS) entry which is preliminary data.</text>
</comment>
<proteinExistence type="predicted"/>
<evidence type="ECO:0000313" key="3">
    <source>
        <dbReference type="Proteomes" id="UP001172737"/>
    </source>
</evidence>
<keyword evidence="1" id="KW-0812">Transmembrane</keyword>
<dbReference type="Proteomes" id="UP001172737">
    <property type="component" value="Unassembled WGS sequence"/>
</dbReference>
<keyword evidence="1" id="KW-0472">Membrane</keyword>
<dbReference type="InterPro" id="IPR026898">
    <property type="entry name" value="PrsW"/>
</dbReference>
<keyword evidence="2" id="KW-0378">Hydrolase</keyword>
<organism evidence="2 3">
    <name type="scientific">Demequina lignilytica</name>
    <dbReference type="NCBI Taxonomy" id="3051663"/>
    <lineage>
        <taxon>Bacteria</taxon>
        <taxon>Bacillati</taxon>
        <taxon>Actinomycetota</taxon>
        <taxon>Actinomycetes</taxon>
        <taxon>Micrococcales</taxon>
        <taxon>Demequinaceae</taxon>
        <taxon>Demequina</taxon>
    </lineage>
</organism>
<feature type="transmembrane region" description="Helical" evidence="1">
    <location>
        <begin position="12"/>
        <end position="31"/>
    </location>
</feature>
<sequence length="286" mass="30391">MSIVRHPVTWVYAVLLVIGVIGLVPLLIAAFEGSPAGFLLGVVLWTLFTVLAWWAIRRFSRTRPRPRLATLAAFAWGAIIATGLGRWATGGVGDIAGAVIPDEGWAGAIAAGVSEEPLKLLGVFALSLFAATRMRSALDFVYYGAFVGLGFMVVESLLYAAQGAQTGDSPMTIVVEYVILRGILAALWSHPTFTALAAIGLAVLVRSGASAVRRWLAFLGMLVLAMALHALFDSPVLESNMMVAFFAKGAIVLAVFLAFYLPLRRRAAREAAPLSEETQEPASASS</sequence>
<name>A0AAW7M9I3_9MICO</name>
<keyword evidence="3" id="KW-1185">Reference proteome</keyword>
<protein>
    <submittedName>
        <fullName evidence="2">PrsW family glutamic-type intramembrane protease</fullName>
        <ecNumber evidence="2">3.4.-.-</ecNumber>
    </submittedName>
</protein>
<dbReference type="Pfam" id="PF13367">
    <property type="entry name" value="PrsW-protease"/>
    <property type="match status" value="1"/>
</dbReference>
<feature type="transmembrane region" description="Helical" evidence="1">
    <location>
        <begin position="68"/>
        <end position="88"/>
    </location>
</feature>
<evidence type="ECO:0000256" key="1">
    <source>
        <dbReference type="SAM" id="Phobius"/>
    </source>
</evidence>
<dbReference type="GO" id="GO:0008233">
    <property type="term" value="F:peptidase activity"/>
    <property type="evidence" value="ECO:0007669"/>
    <property type="project" value="UniProtKB-KW"/>
</dbReference>
<keyword evidence="2" id="KW-0645">Protease</keyword>
<dbReference type="GO" id="GO:0006508">
    <property type="term" value="P:proteolysis"/>
    <property type="evidence" value="ECO:0007669"/>
    <property type="project" value="UniProtKB-KW"/>
</dbReference>
<feature type="transmembrane region" description="Helical" evidence="1">
    <location>
        <begin position="179"/>
        <end position="203"/>
    </location>
</feature>